<dbReference type="InterPro" id="IPR006913">
    <property type="entry name" value="CENP-V/GFA"/>
</dbReference>
<accession>A0AAD4GWA3</accession>
<sequence length="464" mass="52066">MQKAFGTNYGLTAKIPKDAIHITKGIPKEYVADNGSGATIHREFCPQCGSFILEYGDAVKTQFRYVCVGSLDDPDALPPKGEFFCNSRAPWMPAVPSKSHKPYKMYIRTGLFLLALYSQILTAASSCEPDVRNLRYEWGELGLESRMDYTRAIQCMKDRPPVLSTKDFPGVRSRYDDFAATHINYTLNIHFSGTFLAWHRHYIWLLEKALRDECGYNGSLPYWNWARWPDLAASPLFDGSETSLSGDGEPDKALDPVQNARDSPPGSGPRITVFPPGTGGGCVKDGPFRGWIVNFGPFKFVDSFRDTIPPDSFDYKPHCLFRSLNNVVIDSVSNQAQVDTLLAAPDIIEFRQMTDAFPDASKLLGLHGGGHLAVGQIMFDAFASPQDPVFWLHHGMLDRLWSMWQHADEGSRRNALNGSNTIFYRTNTPEVTLDTVVEFGVLDKPQPLRDLMSPRDGRYCYLYS</sequence>
<evidence type="ECO:0000259" key="7">
    <source>
        <dbReference type="PROSITE" id="PS00498"/>
    </source>
</evidence>
<dbReference type="AlphaFoldDB" id="A0AAD4GWA3"/>
<reference evidence="8" key="2">
    <citation type="submission" date="2020-02" db="EMBL/GenBank/DDBJ databases">
        <authorList>
            <person name="Gilchrist C.L.M."/>
            <person name="Chooi Y.-H."/>
        </authorList>
    </citation>
    <scope>NUCLEOTIDE SEQUENCE</scope>
    <source>
        <strain evidence="8">MST-FP2251</strain>
    </source>
</reference>
<dbReference type="GO" id="GO:0016846">
    <property type="term" value="F:carbon-sulfur lyase activity"/>
    <property type="evidence" value="ECO:0007669"/>
    <property type="project" value="InterPro"/>
</dbReference>
<dbReference type="Gene3D" id="1.10.1280.10">
    <property type="entry name" value="Di-copper center containing domain from catechol oxidase"/>
    <property type="match status" value="1"/>
</dbReference>
<name>A0AAD4GWA3_ASPNN</name>
<dbReference type="SUPFAM" id="SSF51316">
    <property type="entry name" value="Mss4-like"/>
    <property type="match status" value="1"/>
</dbReference>
<evidence type="ECO:0000256" key="1">
    <source>
        <dbReference type="ARBA" id="ARBA00005495"/>
    </source>
</evidence>
<dbReference type="Pfam" id="PF04828">
    <property type="entry name" value="GFA"/>
    <property type="match status" value="1"/>
</dbReference>
<feature type="domain" description="Tyrosinase copper-binding" evidence="7">
    <location>
        <begin position="387"/>
        <end position="398"/>
    </location>
</feature>
<dbReference type="GO" id="GO:0016491">
    <property type="term" value="F:oxidoreductase activity"/>
    <property type="evidence" value="ECO:0007669"/>
    <property type="project" value="UniProtKB-KW"/>
</dbReference>
<keyword evidence="4" id="KW-0560">Oxidoreductase</keyword>
<evidence type="ECO:0000256" key="4">
    <source>
        <dbReference type="ARBA" id="ARBA00023002"/>
    </source>
</evidence>
<evidence type="ECO:0000256" key="3">
    <source>
        <dbReference type="ARBA" id="ARBA00022833"/>
    </source>
</evidence>
<dbReference type="PRINTS" id="PR00092">
    <property type="entry name" value="TYROSINASE"/>
</dbReference>
<gene>
    <name evidence="8" type="ORF">FE257_003652</name>
</gene>
<comment type="similarity">
    <text evidence="1">Belongs to the Gfa family.</text>
</comment>
<evidence type="ECO:0000256" key="5">
    <source>
        <dbReference type="ARBA" id="ARBA00023008"/>
    </source>
</evidence>
<evidence type="ECO:0000313" key="9">
    <source>
        <dbReference type="Proteomes" id="UP001194746"/>
    </source>
</evidence>
<evidence type="ECO:0000256" key="6">
    <source>
        <dbReference type="SAM" id="MobiDB-lite"/>
    </source>
</evidence>
<dbReference type="Proteomes" id="UP001194746">
    <property type="component" value="Unassembled WGS sequence"/>
</dbReference>
<keyword evidence="2" id="KW-0479">Metal-binding</keyword>
<evidence type="ECO:0000256" key="2">
    <source>
        <dbReference type="ARBA" id="ARBA00022723"/>
    </source>
</evidence>
<dbReference type="InterPro" id="IPR002227">
    <property type="entry name" value="Tyrosinase_Cu-bd"/>
</dbReference>
<proteinExistence type="inferred from homology"/>
<keyword evidence="5" id="KW-0186">Copper</keyword>
<feature type="region of interest" description="Disordered" evidence="6">
    <location>
        <begin position="239"/>
        <end position="276"/>
    </location>
</feature>
<dbReference type="PANTHER" id="PTHR11474:SF125">
    <property type="entry name" value="N-ACETYL-6-HYDROXYTRYPTOPHAN OXIDASE IVOB-RELATED"/>
    <property type="match status" value="1"/>
</dbReference>
<dbReference type="PANTHER" id="PTHR11474">
    <property type="entry name" value="TYROSINASE FAMILY MEMBER"/>
    <property type="match status" value="1"/>
</dbReference>
<comment type="caution">
    <text evidence="8">The sequence shown here is derived from an EMBL/GenBank/DDBJ whole genome shotgun (WGS) entry which is preliminary data.</text>
</comment>
<dbReference type="InterPro" id="IPR050316">
    <property type="entry name" value="Tyrosinase/Hemocyanin"/>
</dbReference>
<dbReference type="PROSITE" id="PS00498">
    <property type="entry name" value="TYROSINASE_2"/>
    <property type="match status" value="1"/>
</dbReference>
<dbReference type="GO" id="GO:0046872">
    <property type="term" value="F:metal ion binding"/>
    <property type="evidence" value="ECO:0007669"/>
    <property type="project" value="UniProtKB-KW"/>
</dbReference>
<evidence type="ECO:0000313" key="8">
    <source>
        <dbReference type="EMBL" id="KAF9891641.1"/>
    </source>
</evidence>
<protein>
    <recommendedName>
        <fullName evidence="7">Tyrosinase copper-binding domain-containing protein</fullName>
    </recommendedName>
</protein>
<organism evidence="8 9">
    <name type="scientific">Aspergillus nanangensis</name>
    <dbReference type="NCBI Taxonomy" id="2582783"/>
    <lineage>
        <taxon>Eukaryota</taxon>
        <taxon>Fungi</taxon>
        <taxon>Dikarya</taxon>
        <taxon>Ascomycota</taxon>
        <taxon>Pezizomycotina</taxon>
        <taxon>Eurotiomycetes</taxon>
        <taxon>Eurotiomycetidae</taxon>
        <taxon>Eurotiales</taxon>
        <taxon>Aspergillaceae</taxon>
        <taxon>Aspergillus</taxon>
        <taxon>Aspergillus subgen. Circumdati</taxon>
    </lineage>
</organism>
<dbReference type="Pfam" id="PF00264">
    <property type="entry name" value="Tyrosinase"/>
    <property type="match status" value="1"/>
</dbReference>
<keyword evidence="3" id="KW-0862">Zinc</keyword>
<dbReference type="Gene3D" id="3.90.1590.10">
    <property type="entry name" value="glutathione-dependent formaldehyde- activating enzyme (gfa)"/>
    <property type="match status" value="1"/>
</dbReference>
<keyword evidence="9" id="KW-1185">Reference proteome</keyword>
<dbReference type="EMBL" id="VCAU01000017">
    <property type="protein sequence ID" value="KAF9891641.1"/>
    <property type="molecule type" value="Genomic_DNA"/>
</dbReference>
<dbReference type="InterPro" id="IPR008922">
    <property type="entry name" value="Di-copper_centre_dom_sf"/>
</dbReference>
<dbReference type="SUPFAM" id="SSF48056">
    <property type="entry name" value="Di-copper centre-containing domain"/>
    <property type="match status" value="1"/>
</dbReference>
<reference evidence="8" key="1">
    <citation type="journal article" date="2019" name="Beilstein J. Org. Chem.">
        <title>Nanangenines: drimane sesquiterpenoids as the dominant metabolite cohort of a novel Australian fungus, Aspergillus nanangensis.</title>
        <authorList>
            <person name="Lacey H.J."/>
            <person name="Gilchrist C.L.M."/>
            <person name="Crombie A."/>
            <person name="Kalaitzis J.A."/>
            <person name="Vuong D."/>
            <person name="Rutledge P.J."/>
            <person name="Turner P."/>
            <person name="Pitt J.I."/>
            <person name="Lacey E."/>
            <person name="Chooi Y.H."/>
            <person name="Piggott A.M."/>
        </authorList>
    </citation>
    <scope>NUCLEOTIDE SEQUENCE</scope>
    <source>
        <strain evidence="8">MST-FP2251</strain>
    </source>
</reference>
<dbReference type="InterPro" id="IPR011057">
    <property type="entry name" value="Mss4-like_sf"/>
</dbReference>